<dbReference type="SUPFAM" id="SSF53300">
    <property type="entry name" value="vWA-like"/>
    <property type="match status" value="1"/>
</dbReference>
<name>A0A9J6ZK32_9BACL</name>
<evidence type="ECO:0000313" key="4">
    <source>
        <dbReference type="EMBL" id="URN96436.1"/>
    </source>
</evidence>
<proteinExistence type="predicted"/>
<feature type="region of interest" description="Disordered" evidence="1">
    <location>
        <begin position="437"/>
        <end position="460"/>
    </location>
</feature>
<dbReference type="EMBL" id="CP097899">
    <property type="protein sequence ID" value="URN96436.1"/>
    <property type="molecule type" value="Genomic_DNA"/>
</dbReference>
<keyword evidence="2" id="KW-0472">Membrane</keyword>
<keyword evidence="2" id="KW-1133">Transmembrane helix</keyword>
<dbReference type="Gene3D" id="3.40.50.410">
    <property type="entry name" value="von Willebrand factor, type A domain"/>
    <property type="match status" value="1"/>
</dbReference>
<accession>A0A9J6ZK32</accession>
<dbReference type="Pfam" id="PF00092">
    <property type="entry name" value="VWA"/>
    <property type="match status" value="1"/>
</dbReference>
<feature type="transmembrane region" description="Helical" evidence="2">
    <location>
        <begin position="465"/>
        <end position="488"/>
    </location>
</feature>
<evidence type="ECO:0000313" key="5">
    <source>
        <dbReference type="Proteomes" id="UP001056756"/>
    </source>
</evidence>
<dbReference type="Proteomes" id="UP001056756">
    <property type="component" value="Chromosome"/>
</dbReference>
<dbReference type="InterPro" id="IPR036465">
    <property type="entry name" value="vWFA_dom_sf"/>
</dbReference>
<feature type="transmembrane region" description="Helical" evidence="2">
    <location>
        <begin position="12"/>
        <end position="33"/>
    </location>
</feature>
<organism evidence="4 5">
    <name type="scientific">Candidatus Pristimantibacillus lignocellulolyticus</name>
    <dbReference type="NCBI Taxonomy" id="2994561"/>
    <lineage>
        <taxon>Bacteria</taxon>
        <taxon>Bacillati</taxon>
        <taxon>Bacillota</taxon>
        <taxon>Bacilli</taxon>
        <taxon>Bacillales</taxon>
        <taxon>Paenibacillaceae</taxon>
        <taxon>Candidatus Pristimantibacillus</taxon>
    </lineage>
</organism>
<dbReference type="InterPro" id="IPR002035">
    <property type="entry name" value="VWF_A"/>
</dbReference>
<gene>
    <name evidence="4" type="ORF">NAG76_09545</name>
</gene>
<dbReference type="SMART" id="SM00327">
    <property type="entry name" value="VWA"/>
    <property type="match status" value="1"/>
</dbReference>
<feature type="domain" description="VWFA" evidence="3">
    <location>
        <begin position="43"/>
        <end position="226"/>
    </location>
</feature>
<keyword evidence="2" id="KW-0812">Transmembrane</keyword>
<evidence type="ECO:0000259" key="3">
    <source>
        <dbReference type="PROSITE" id="PS50234"/>
    </source>
</evidence>
<dbReference type="PROSITE" id="PS50234">
    <property type="entry name" value="VWFA"/>
    <property type="match status" value="1"/>
</dbReference>
<dbReference type="InterPro" id="IPR051266">
    <property type="entry name" value="CLCR"/>
</dbReference>
<evidence type="ECO:0000256" key="1">
    <source>
        <dbReference type="SAM" id="MobiDB-lite"/>
    </source>
</evidence>
<dbReference type="CDD" id="cd00198">
    <property type="entry name" value="vWFA"/>
    <property type="match status" value="1"/>
</dbReference>
<sequence length="604" mass="67037">MRVPHNKWRLGFLGKTVILAIIFSLVLSHQMIFAVGNSNQKIDVMLVIDSSTSMNNSDKNKVANEAMKLFVDMSSIQGDRIGVISYTDQIEREKALLQIDTVEDKQDLKDFIDDINRGPYTDLAIGVAEAVKVLEKSNSNSHFPMIVLLADGNNSLPEGRKQADSDKELQAAVQKATDNNIPIYTIGLNADGKLNKKVLEDLSAKTKGKSFVTSSAEDLPRILSEIFADHMKLKVIPLNTVVGNGQFQEINIEIPNSNVIEANISMMSAQKIEVKLIDPSGAEIALPSDDVVYSTSNAYTLLKLINPQQGDWKLQVKGVNEDKIDINLIFNYDLQVDVSIAPEQATYAVGDIVDIKATMSANGGQITDTEQYKDLKATLVITDMDTQQVQETELTNAATSFTGQFKIPDAHDYELMIKIEDANFYRESELLTISGKGAAQQATATPAPTTTPKGSTTPNEEEKEFPWLLLIIGVAALIIIIIAAILIAKWIKEKNRGFYGQLVIEVYDLDTNERTSPQYKKLNSFKGSFKLHHVLQLAPEFIETEKIMFKQGNDLIYVYNASDCSIEKSGRAFDATKGKELRKNERIMITLQQVNKSISLEYIV</sequence>
<protein>
    <submittedName>
        <fullName evidence="4">VWA domain-containing protein</fullName>
    </submittedName>
</protein>
<reference evidence="4" key="1">
    <citation type="submission" date="2022-05" db="EMBL/GenBank/DDBJ databases">
        <title>Novel bacterial taxa in a minimal lignocellulolytic consortium and its capacity to transform plastics disclosed by genome-resolved metagenomics.</title>
        <authorList>
            <person name="Rodriguez C.A.D."/>
            <person name="Diaz-Garcia L."/>
            <person name="Herrera K."/>
            <person name="Tarazona N.A."/>
            <person name="Sproer C."/>
            <person name="Overmann J."/>
            <person name="Jimenez D.J."/>
        </authorList>
    </citation>
    <scope>NUCLEOTIDE SEQUENCE</scope>
    <source>
        <strain evidence="4">MAG5</strain>
    </source>
</reference>
<dbReference type="PANTHER" id="PTHR10579">
    <property type="entry name" value="CALCIUM-ACTIVATED CHLORIDE CHANNEL REGULATOR"/>
    <property type="match status" value="1"/>
</dbReference>
<dbReference type="AlphaFoldDB" id="A0A9J6ZK32"/>
<evidence type="ECO:0000256" key="2">
    <source>
        <dbReference type="SAM" id="Phobius"/>
    </source>
</evidence>
<feature type="compositionally biased region" description="Low complexity" evidence="1">
    <location>
        <begin position="437"/>
        <end position="458"/>
    </location>
</feature>
<dbReference type="KEGG" id="plig:NAG76_09545"/>
<dbReference type="PANTHER" id="PTHR10579:SF43">
    <property type="entry name" value="ZINC FINGER (C3HC4-TYPE RING FINGER) FAMILY PROTEIN"/>
    <property type="match status" value="1"/>
</dbReference>